<proteinExistence type="predicted"/>
<accession>A0A8J7SA23</accession>
<dbReference type="GO" id="GO:0006352">
    <property type="term" value="P:DNA-templated transcription initiation"/>
    <property type="evidence" value="ECO:0007669"/>
    <property type="project" value="InterPro"/>
</dbReference>
<name>A0A8J7SA23_9BACT</name>
<evidence type="ECO:0000313" key="1">
    <source>
        <dbReference type="EMBL" id="MBP3193208.1"/>
    </source>
</evidence>
<dbReference type="Gene3D" id="1.20.140.160">
    <property type="match status" value="1"/>
</dbReference>
<dbReference type="AlphaFoldDB" id="A0A8J7SA23"/>
<sequence>MSASSSDYSNLIEAVLRDDRKTANMLSSDLMKKVILYLKVRMGAPQSIAEECAYQAFSDVFEVIRNDKITDRKSVFKYLLTASRNEYLRYVKSEKRADVDLLEKQDVIPEPASQLENLIDEERQKKLKICLEKLAPDHKRFIMNFFSVKNINLMEMGEKFGFSYAKTRTLKTRIMKELHHCVQNER</sequence>
<dbReference type="SUPFAM" id="SSF88659">
    <property type="entry name" value="Sigma3 and sigma4 domains of RNA polymerase sigma factors"/>
    <property type="match status" value="1"/>
</dbReference>
<evidence type="ECO:0000313" key="2">
    <source>
        <dbReference type="Proteomes" id="UP000673975"/>
    </source>
</evidence>
<gene>
    <name evidence="1" type="ORF">NATSA_11075</name>
</gene>
<comment type="caution">
    <text evidence="1">The sequence shown here is derived from an EMBL/GenBank/DDBJ whole genome shotgun (WGS) entry which is preliminary data.</text>
</comment>
<dbReference type="GO" id="GO:0003700">
    <property type="term" value="F:DNA-binding transcription factor activity"/>
    <property type="evidence" value="ECO:0007669"/>
    <property type="project" value="InterPro"/>
</dbReference>
<dbReference type="Proteomes" id="UP000673975">
    <property type="component" value="Unassembled WGS sequence"/>
</dbReference>
<dbReference type="EMBL" id="JAFIDN010000008">
    <property type="protein sequence ID" value="MBP3193208.1"/>
    <property type="molecule type" value="Genomic_DNA"/>
</dbReference>
<dbReference type="InterPro" id="IPR013325">
    <property type="entry name" value="RNA_pol_sigma_r2"/>
</dbReference>
<dbReference type="SUPFAM" id="SSF88946">
    <property type="entry name" value="Sigma2 domain of RNA polymerase sigma factors"/>
    <property type="match status" value="1"/>
</dbReference>
<protein>
    <submittedName>
        <fullName evidence="1">Sigma-70 family RNA polymerase sigma factor</fullName>
    </submittedName>
</protein>
<dbReference type="RefSeq" id="WP_210512617.1">
    <property type="nucleotide sequence ID" value="NZ_JAFIDN010000008.1"/>
</dbReference>
<dbReference type="InterPro" id="IPR013324">
    <property type="entry name" value="RNA_pol_sigma_r3/r4-like"/>
</dbReference>
<reference evidence="1" key="1">
    <citation type="submission" date="2021-02" db="EMBL/GenBank/DDBJ databases">
        <title>Natronogracilivirga saccharolytica gen. nov. sp. nov. a new anaerobic, haloalkiliphilic carbohydrate-fermenting bacterium from soda lake and proposing of Cyclonatronumiaceae fam. nov. in the phylum Balneolaeota.</title>
        <authorList>
            <person name="Zhilina T.N."/>
            <person name="Sorokin D.Y."/>
            <person name="Zavarzina D.G."/>
            <person name="Toshchakov S.V."/>
            <person name="Kublanov I.V."/>
        </authorList>
    </citation>
    <scope>NUCLEOTIDE SEQUENCE</scope>
    <source>
        <strain evidence="1">Z-1702</strain>
    </source>
</reference>
<organism evidence="1 2">
    <name type="scientific">Natronogracilivirga saccharolytica</name>
    <dbReference type="NCBI Taxonomy" id="2812953"/>
    <lineage>
        <taxon>Bacteria</taxon>
        <taxon>Pseudomonadati</taxon>
        <taxon>Balneolota</taxon>
        <taxon>Balneolia</taxon>
        <taxon>Balneolales</taxon>
        <taxon>Cyclonatronaceae</taxon>
        <taxon>Natronogracilivirga</taxon>
    </lineage>
</organism>
<keyword evidence="2" id="KW-1185">Reference proteome</keyword>